<evidence type="ECO:0000256" key="2">
    <source>
        <dbReference type="ARBA" id="ARBA00022475"/>
    </source>
</evidence>
<feature type="transmembrane region" description="Helical" evidence="6">
    <location>
        <begin position="53"/>
        <end position="74"/>
    </location>
</feature>
<feature type="transmembrane region" description="Helical" evidence="6">
    <location>
        <begin position="293"/>
        <end position="319"/>
    </location>
</feature>
<dbReference type="PANTHER" id="PTHR39087">
    <property type="entry name" value="UPF0104 MEMBRANE PROTEIN MJ1595"/>
    <property type="match status" value="1"/>
</dbReference>
<dbReference type="Pfam" id="PF03706">
    <property type="entry name" value="LPG_synthase_TM"/>
    <property type="match status" value="1"/>
</dbReference>
<feature type="transmembrane region" description="Helical" evidence="6">
    <location>
        <begin position="227"/>
        <end position="247"/>
    </location>
</feature>
<dbReference type="EMBL" id="MDEI01000008">
    <property type="protein sequence ID" value="PPU68214.1"/>
    <property type="molecule type" value="Genomic_DNA"/>
</dbReference>
<feature type="transmembrane region" description="Helical" evidence="6">
    <location>
        <begin position="156"/>
        <end position="178"/>
    </location>
</feature>
<keyword evidence="5 6" id="KW-0472">Membrane</keyword>
<dbReference type="OrthoDB" id="9799911at2"/>
<dbReference type="InterPro" id="IPR022791">
    <property type="entry name" value="L-PG_synthase/AglD"/>
</dbReference>
<evidence type="ECO:0000313" key="8">
    <source>
        <dbReference type="Proteomes" id="UP000238191"/>
    </source>
</evidence>
<evidence type="ECO:0000256" key="5">
    <source>
        <dbReference type="ARBA" id="ARBA00023136"/>
    </source>
</evidence>
<proteinExistence type="predicted"/>
<evidence type="ECO:0000313" key="7">
    <source>
        <dbReference type="EMBL" id="PPU68214.1"/>
    </source>
</evidence>
<evidence type="ECO:0000256" key="6">
    <source>
        <dbReference type="SAM" id="Phobius"/>
    </source>
</evidence>
<comment type="subcellular location">
    <subcellularLocation>
        <location evidence="1">Cell membrane</location>
        <topology evidence="1">Multi-pass membrane protein</topology>
    </subcellularLocation>
</comment>
<dbReference type="PANTHER" id="PTHR39087:SF2">
    <property type="entry name" value="UPF0104 MEMBRANE PROTEIN MJ1595"/>
    <property type="match status" value="1"/>
</dbReference>
<feature type="transmembrane region" description="Helical" evidence="6">
    <location>
        <begin position="253"/>
        <end position="281"/>
    </location>
</feature>
<feature type="transmembrane region" description="Helical" evidence="6">
    <location>
        <begin position="86"/>
        <end position="108"/>
    </location>
</feature>
<keyword evidence="8" id="KW-1185">Reference proteome</keyword>
<keyword evidence="2" id="KW-1003">Cell membrane</keyword>
<dbReference type="GO" id="GO:0005886">
    <property type="term" value="C:plasma membrane"/>
    <property type="evidence" value="ECO:0007669"/>
    <property type="project" value="UniProtKB-SubCell"/>
</dbReference>
<reference evidence="8" key="1">
    <citation type="submission" date="2016-08" db="EMBL/GenBank/DDBJ databases">
        <authorList>
            <person name="Merda D."/>
            <person name="Briand M."/>
            <person name="Taghouti G."/>
            <person name="Carrere S."/>
            <person name="Gouzy J."/>
            <person name="Portier P."/>
            <person name="Jacques M.-A."/>
            <person name="Fischer-Le Saux M."/>
        </authorList>
    </citation>
    <scope>NUCLEOTIDE SEQUENCE [LARGE SCALE GENOMIC DNA]</scope>
    <source>
        <strain evidence="8">CFBP4643</strain>
    </source>
</reference>
<dbReference type="RefSeq" id="WP_046963314.1">
    <property type="nucleotide sequence ID" value="NZ_MDEI01000008.1"/>
</dbReference>
<accession>A0A2S7D3A1</accession>
<evidence type="ECO:0000256" key="1">
    <source>
        <dbReference type="ARBA" id="ARBA00004651"/>
    </source>
</evidence>
<dbReference type="AlphaFoldDB" id="A0A2S7D3A1"/>
<keyword evidence="3 6" id="KW-0812">Transmembrane</keyword>
<protein>
    <submittedName>
        <fullName evidence="7">Lysylphosphatidylglycerol synthetase family protein</fullName>
    </submittedName>
</protein>
<name>A0A2S7D3A1_9XANT</name>
<comment type="caution">
    <text evidence="7">The sequence shown here is derived from an EMBL/GenBank/DDBJ whole genome shotgun (WGS) entry which is preliminary data.</text>
</comment>
<gene>
    <name evidence="7" type="ORF">XpiCFBP4643_11355</name>
</gene>
<feature type="transmembrane region" description="Helical" evidence="6">
    <location>
        <begin position="21"/>
        <end position="41"/>
    </location>
</feature>
<keyword evidence="4 6" id="KW-1133">Transmembrane helix</keyword>
<evidence type="ECO:0000256" key="3">
    <source>
        <dbReference type="ARBA" id="ARBA00022692"/>
    </source>
</evidence>
<organism evidence="7 8">
    <name type="scientific">Xanthomonas pisi</name>
    <dbReference type="NCBI Taxonomy" id="56457"/>
    <lineage>
        <taxon>Bacteria</taxon>
        <taxon>Pseudomonadati</taxon>
        <taxon>Pseudomonadota</taxon>
        <taxon>Gammaproteobacteria</taxon>
        <taxon>Lysobacterales</taxon>
        <taxon>Lysobacteraceae</taxon>
        <taxon>Xanthomonas</taxon>
    </lineage>
</organism>
<evidence type="ECO:0000256" key="4">
    <source>
        <dbReference type="ARBA" id="ARBA00022989"/>
    </source>
</evidence>
<sequence>MAPPSPPNISDAAKPRHRLDYLAAFVLVLCAGYVAVLLWLDHGNGTFSKLGDVWQLMSLAIVPVSITYLFRYWRWRWLLRRKGHRVPFLHGLAGYLAGFALTATPGKAGELMRIRYFARMGIPPERTLGVFVFERASDLLVILSFSLLAAPVFPTLGALAAVVLGFVCVLFGAAAWPALLDRLTSLGEHLPGTWLRRLTRFGLAAVLELRSCLDLRAFAQSMLAGSIAWGLTSAVFVGLCTGMGLPLDPVVAFGIYPLAMLIGALSFVPGGVGTTELAIVLMLDRLGISAADAIAVAVAARLVTLWYAIAVGAVAMSIAEFALQNEASLVD</sequence>
<dbReference type="Proteomes" id="UP000238191">
    <property type="component" value="Unassembled WGS sequence"/>
</dbReference>